<keyword evidence="2" id="KW-1185">Reference proteome</keyword>
<keyword evidence="1" id="KW-1133">Transmembrane helix</keyword>
<evidence type="ECO:0000256" key="1">
    <source>
        <dbReference type="SAM" id="Phobius"/>
    </source>
</evidence>
<keyword evidence="1" id="KW-0472">Membrane</keyword>
<dbReference type="Proteomes" id="UP000492821">
    <property type="component" value="Unassembled WGS sequence"/>
</dbReference>
<proteinExistence type="predicted"/>
<sequence>MFGIKKISAYSLFAIAITGLHATADFIIIAYFIKSYREHVKSLIIKFLSKFGVKITPQPLFSLGPTTVSSSVRI</sequence>
<evidence type="ECO:0000313" key="2">
    <source>
        <dbReference type="Proteomes" id="UP000492821"/>
    </source>
</evidence>
<feature type="transmembrane region" description="Helical" evidence="1">
    <location>
        <begin position="12"/>
        <end position="33"/>
    </location>
</feature>
<dbReference type="AlphaFoldDB" id="A0A7E4W2Z3"/>
<protein>
    <submittedName>
        <fullName evidence="3">7TM GPCR serpentine receptor class x (Srx) domain-containing protein</fullName>
    </submittedName>
</protein>
<keyword evidence="1" id="KW-0812">Transmembrane</keyword>
<reference evidence="3" key="2">
    <citation type="submission" date="2020-10" db="UniProtKB">
        <authorList>
            <consortium name="WormBaseParasite"/>
        </authorList>
    </citation>
    <scope>IDENTIFICATION</scope>
</reference>
<reference evidence="2" key="1">
    <citation type="journal article" date="2013" name="Genetics">
        <title>The draft genome and transcriptome of Panagrellus redivivus are shaped by the harsh demands of a free-living lifestyle.</title>
        <authorList>
            <person name="Srinivasan J."/>
            <person name="Dillman A.R."/>
            <person name="Macchietto M.G."/>
            <person name="Heikkinen L."/>
            <person name="Lakso M."/>
            <person name="Fracchia K.M."/>
            <person name="Antoshechkin I."/>
            <person name="Mortazavi A."/>
            <person name="Wong G."/>
            <person name="Sternberg P.W."/>
        </authorList>
    </citation>
    <scope>NUCLEOTIDE SEQUENCE [LARGE SCALE GENOMIC DNA]</scope>
    <source>
        <strain evidence="2">MT8872</strain>
    </source>
</reference>
<evidence type="ECO:0000313" key="3">
    <source>
        <dbReference type="WBParaSite" id="Pan_g6401.t1"/>
    </source>
</evidence>
<dbReference type="WBParaSite" id="Pan_g6401.t1">
    <property type="protein sequence ID" value="Pan_g6401.t1"/>
    <property type="gene ID" value="Pan_g6401"/>
</dbReference>
<accession>A0A7E4W2Z3</accession>
<organism evidence="2 3">
    <name type="scientific">Panagrellus redivivus</name>
    <name type="common">Microworm</name>
    <dbReference type="NCBI Taxonomy" id="6233"/>
    <lineage>
        <taxon>Eukaryota</taxon>
        <taxon>Metazoa</taxon>
        <taxon>Ecdysozoa</taxon>
        <taxon>Nematoda</taxon>
        <taxon>Chromadorea</taxon>
        <taxon>Rhabditida</taxon>
        <taxon>Tylenchina</taxon>
        <taxon>Panagrolaimomorpha</taxon>
        <taxon>Panagrolaimoidea</taxon>
        <taxon>Panagrolaimidae</taxon>
        <taxon>Panagrellus</taxon>
    </lineage>
</organism>
<name>A0A7E4W2Z3_PANRE</name>